<dbReference type="PANTHER" id="PTHR13069">
    <property type="entry name" value="ALKYLATED DNA REPAIR PROTEIN ALKB HOMOLOG 8"/>
    <property type="match status" value="1"/>
</dbReference>
<keyword evidence="2 5" id="KW-0808">Transferase</keyword>
<dbReference type="InterPro" id="IPR029063">
    <property type="entry name" value="SAM-dependent_MTases_sf"/>
</dbReference>
<organism evidence="5 6">
    <name type="scientific">Cryomyces antarcticus</name>
    <dbReference type="NCBI Taxonomy" id="329879"/>
    <lineage>
        <taxon>Eukaryota</taxon>
        <taxon>Fungi</taxon>
        <taxon>Dikarya</taxon>
        <taxon>Ascomycota</taxon>
        <taxon>Pezizomycotina</taxon>
        <taxon>Dothideomycetes</taxon>
        <taxon>Dothideomycetes incertae sedis</taxon>
        <taxon>Cryomyces</taxon>
    </lineage>
</organism>
<evidence type="ECO:0000313" key="6">
    <source>
        <dbReference type="Proteomes" id="UP001357485"/>
    </source>
</evidence>
<keyword evidence="1 5" id="KW-0489">Methyltransferase</keyword>
<dbReference type="InterPro" id="IPR051422">
    <property type="entry name" value="AlkB_tRNA_MeTrf/Diox"/>
</dbReference>
<dbReference type="EC" id="2.1.1.229" evidence="5"/>
<protein>
    <submittedName>
        <fullName evidence="5">tRNA methyltransferase, has a role in tRNA modification</fullName>
        <ecNumber evidence="5">2.1.1.229</ecNumber>
    </submittedName>
</protein>
<dbReference type="Pfam" id="PF08241">
    <property type="entry name" value="Methyltransf_11"/>
    <property type="match status" value="1"/>
</dbReference>
<dbReference type="GO" id="GO:0106335">
    <property type="term" value="F:tRNA (5-carboxymethyluridine(34)-5-O)-methyltransferase activity"/>
    <property type="evidence" value="ECO:0007669"/>
    <property type="project" value="UniProtKB-EC"/>
</dbReference>
<dbReference type="GO" id="GO:0032259">
    <property type="term" value="P:methylation"/>
    <property type="evidence" value="ECO:0007669"/>
    <property type="project" value="UniProtKB-KW"/>
</dbReference>
<gene>
    <name evidence="5" type="primary">TRM9_1</name>
    <name evidence="5" type="ORF">LTR16_003789</name>
</gene>
<proteinExistence type="predicted"/>
<evidence type="ECO:0000256" key="1">
    <source>
        <dbReference type="ARBA" id="ARBA00022603"/>
    </source>
</evidence>
<dbReference type="Gene3D" id="3.40.50.150">
    <property type="entry name" value="Vaccinia Virus protein VP39"/>
    <property type="match status" value="1"/>
</dbReference>
<evidence type="ECO:0000313" key="5">
    <source>
        <dbReference type="EMBL" id="KAK5287353.1"/>
    </source>
</evidence>
<dbReference type="InterPro" id="IPR013216">
    <property type="entry name" value="Methyltransf_11"/>
</dbReference>
<feature type="domain" description="Methyltransferase type 11" evidence="4">
    <location>
        <begin position="66"/>
        <end position="154"/>
    </location>
</feature>
<keyword evidence="6" id="KW-1185">Reference proteome</keyword>
<evidence type="ECO:0000259" key="4">
    <source>
        <dbReference type="Pfam" id="PF08241"/>
    </source>
</evidence>
<dbReference type="PANTHER" id="PTHR13069:SF21">
    <property type="entry name" value="ALKYLATED DNA REPAIR PROTEIN ALKB HOMOLOG 8"/>
    <property type="match status" value="1"/>
</dbReference>
<sequence>MDKSVDLQETDNNAEHGDVSHGEAYEAEHVHAVYEQIATHFSSTRYKPWPVITAFLLSLAPGSIGLDIGCGNGKYLALLPANRSVFVLASDRSPTLAGIAAQHQPHSAFIADNLALPHSAGCFDFAISVAVVHHLSTRERRVRALKAVLEVLRPLAIGDSGEGKAEGEGHVAKGEGGKALIYVWALEQKGSRRGWDEGDEQDVMVPWVMKGKYTTSRQKQQKHRNTENDSKARSSGALGQDPTPDATAKEPAHPHQGTGSAEPPAAISSITPAALNPAESTEAGGDQIFHRYYHLYRNGELEADIVAAGGVVMESGYEKDNWWAIAGRNPP</sequence>
<accession>A0ABR0M6V5</accession>
<dbReference type="Proteomes" id="UP001357485">
    <property type="component" value="Unassembled WGS sequence"/>
</dbReference>
<evidence type="ECO:0000256" key="2">
    <source>
        <dbReference type="ARBA" id="ARBA00022679"/>
    </source>
</evidence>
<evidence type="ECO:0000256" key="3">
    <source>
        <dbReference type="SAM" id="MobiDB-lite"/>
    </source>
</evidence>
<reference evidence="5 6" key="1">
    <citation type="submission" date="2023-08" db="EMBL/GenBank/DDBJ databases">
        <title>Black Yeasts Isolated from many extreme environments.</title>
        <authorList>
            <person name="Coleine C."/>
            <person name="Stajich J.E."/>
            <person name="Selbmann L."/>
        </authorList>
    </citation>
    <scope>NUCLEOTIDE SEQUENCE [LARGE SCALE GENOMIC DNA]</scope>
    <source>
        <strain evidence="5 6">CCFEE 536</strain>
    </source>
</reference>
<dbReference type="SUPFAM" id="SSF53335">
    <property type="entry name" value="S-adenosyl-L-methionine-dependent methyltransferases"/>
    <property type="match status" value="1"/>
</dbReference>
<dbReference type="EMBL" id="JAVRRA010000435">
    <property type="protein sequence ID" value="KAK5287353.1"/>
    <property type="molecule type" value="Genomic_DNA"/>
</dbReference>
<name>A0ABR0M6V5_9PEZI</name>
<feature type="region of interest" description="Disordered" evidence="3">
    <location>
        <begin position="212"/>
        <end position="266"/>
    </location>
</feature>
<comment type="caution">
    <text evidence="5">The sequence shown here is derived from an EMBL/GenBank/DDBJ whole genome shotgun (WGS) entry which is preliminary data.</text>
</comment>
<dbReference type="CDD" id="cd02440">
    <property type="entry name" value="AdoMet_MTases"/>
    <property type="match status" value="1"/>
</dbReference>